<proteinExistence type="predicted"/>
<evidence type="ECO:0000313" key="3">
    <source>
        <dbReference type="Proteomes" id="UP001302072"/>
    </source>
</evidence>
<dbReference type="RefSeq" id="WP_311193455.1">
    <property type="nucleotide sequence ID" value="NZ_CP115541.1"/>
</dbReference>
<organism evidence="2 3">
    <name type="scientific">Stenotrophomonas oahuensis</name>
    <dbReference type="NCBI Taxonomy" id="3003271"/>
    <lineage>
        <taxon>Bacteria</taxon>
        <taxon>Pseudomonadati</taxon>
        <taxon>Pseudomonadota</taxon>
        <taxon>Gammaproteobacteria</taxon>
        <taxon>Lysobacterales</taxon>
        <taxon>Lysobacteraceae</taxon>
        <taxon>Stenotrophomonas</taxon>
    </lineage>
</organism>
<dbReference type="EMBL" id="CP115541">
    <property type="protein sequence ID" value="WNH54349.1"/>
    <property type="molecule type" value="Genomic_DNA"/>
</dbReference>
<dbReference type="Proteomes" id="UP001302072">
    <property type="component" value="Chromosome"/>
</dbReference>
<protein>
    <submittedName>
        <fullName evidence="2">Uncharacterized protein</fullName>
    </submittedName>
</protein>
<gene>
    <name evidence="2" type="ORF">PDM29_08740</name>
</gene>
<evidence type="ECO:0000256" key="1">
    <source>
        <dbReference type="SAM" id="SignalP"/>
    </source>
</evidence>
<sequence>MPRFIHTLLLASSLVLAVAAPAAALELAVSTENTHVLSLRVMAHDKEVMAPVLQVAAGKPASVAMSNREGPMYTLVTTTQPPMGEGAPATGGVQLSLWKGDEDSGIRMIEGRVFANGTRTLSDGQGTTVELISHAAY</sequence>
<keyword evidence="1" id="KW-0732">Signal</keyword>
<feature type="chain" id="PRO_5045269538" evidence="1">
    <location>
        <begin position="25"/>
        <end position="137"/>
    </location>
</feature>
<feature type="signal peptide" evidence="1">
    <location>
        <begin position="1"/>
        <end position="24"/>
    </location>
</feature>
<keyword evidence="3" id="KW-1185">Reference proteome</keyword>
<reference evidence="2 3" key="1">
    <citation type="submission" date="2022-12" db="EMBL/GenBank/DDBJ databases">
        <title>Two new species, Stenotrophomonas aracearum and Stenotrophomonas oahuensis, isolated from Anthurium (Araceae family) in Hawaii.</title>
        <authorList>
            <person name="Chunag S.C."/>
            <person name="Dobhal S."/>
            <person name="Alvarez A."/>
            <person name="Arif M."/>
        </authorList>
    </citation>
    <scope>NUCLEOTIDE SEQUENCE [LARGE SCALE GENOMIC DNA]</scope>
    <source>
        <strain evidence="2 3">A5586</strain>
    </source>
</reference>
<name>A0ABY9YTT5_9GAMM</name>
<evidence type="ECO:0000313" key="2">
    <source>
        <dbReference type="EMBL" id="WNH54349.1"/>
    </source>
</evidence>
<accession>A0ABY9YTT5</accession>